<dbReference type="RefSeq" id="WP_068761259.1">
    <property type="nucleotide sequence ID" value="NZ_LXIE01000007.1"/>
</dbReference>
<protein>
    <submittedName>
        <fullName evidence="1">Uncharacterized protein</fullName>
    </submittedName>
</protein>
<proteinExistence type="predicted"/>
<evidence type="ECO:0000313" key="2">
    <source>
        <dbReference type="Proteomes" id="UP000077552"/>
    </source>
</evidence>
<dbReference type="STRING" id="1385699.A7A78_10205"/>
<sequence>MVAQKNIIKKVEIGVNTPSLSLGMQLKDGLDLFFKEEIFPAMDEYFNSTQKNSSSIVRIDTISIDISFEKNNSINELKSLIINKLKKIINNEIISDKVEGNFTIISLEQKETDAFFHFLKNGTLPWWLEKKEDFLNLFIKNFKWEKKITKKLEAFFSNLEIRKRLVYQFDDAQLFQIIYSFLNISKEENLIAKIPPTYRLQFWEAIMHFSVFQNEKEVGKIFQNISNKDVSKIQEISKRAFGLHLSFKRESLEKKEFKNTVSSEFEKEPKALDLNSVKEENEIVKEGILVKNAGLILLHPFLKTFFEKMDFLTGKFIKTEKIDEAIHALHYLATGKEQAYEHDLVFEKFLCNVPIHQPINRHFILSKEQKIACEVLLQAVLEHWSALKSKSTEILQNEFLQREGKLTISEEKQTLIVARKTQDILLDKLPWNINLVKVPWIEKIVFVEW</sequence>
<accession>A0A1A9LFJ2</accession>
<dbReference type="Pfam" id="PF19268">
    <property type="entry name" value="CIS_TMP"/>
    <property type="match status" value="1"/>
</dbReference>
<dbReference type="OrthoDB" id="1488184at2"/>
<organism evidence="1 2">
    <name type="scientific">Aequorivita soesokkakensis</name>
    <dbReference type="NCBI Taxonomy" id="1385699"/>
    <lineage>
        <taxon>Bacteria</taxon>
        <taxon>Pseudomonadati</taxon>
        <taxon>Bacteroidota</taxon>
        <taxon>Flavobacteriia</taxon>
        <taxon>Flavobacteriales</taxon>
        <taxon>Flavobacteriaceae</taxon>
        <taxon>Aequorivita</taxon>
    </lineage>
</organism>
<gene>
    <name evidence="1" type="ORF">A7A78_10205</name>
</gene>
<keyword evidence="2" id="KW-1185">Reference proteome</keyword>
<dbReference type="Proteomes" id="UP000077552">
    <property type="component" value="Unassembled WGS sequence"/>
</dbReference>
<dbReference type="AlphaFoldDB" id="A0A1A9LFJ2"/>
<dbReference type="InterPro" id="IPR045538">
    <property type="entry name" value="CIS_TMP"/>
</dbReference>
<dbReference type="EMBL" id="LXIE01000007">
    <property type="protein sequence ID" value="OAD91973.1"/>
    <property type="molecule type" value="Genomic_DNA"/>
</dbReference>
<reference evidence="1 2" key="1">
    <citation type="submission" date="2016-05" db="EMBL/GenBank/DDBJ databases">
        <title>Genome sequencing of Vitellibacter soesokkakensis RSSK-12.</title>
        <authorList>
            <person name="Thevarajoo S."/>
            <person name="Selvaratnam C."/>
            <person name="Goh K.M."/>
            <person name="Chan K.-G."/>
            <person name="Chong C.S."/>
        </authorList>
    </citation>
    <scope>NUCLEOTIDE SEQUENCE [LARGE SCALE GENOMIC DNA]</scope>
    <source>
        <strain evidence="1 2">RSSK-12</strain>
    </source>
</reference>
<comment type="caution">
    <text evidence="1">The sequence shown here is derived from an EMBL/GenBank/DDBJ whole genome shotgun (WGS) entry which is preliminary data.</text>
</comment>
<name>A0A1A9LFJ2_9FLAO</name>
<evidence type="ECO:0000313" key="1">
    <source>
        <dbReference type="EMBL" id="OAD91973.1"/>
    </source>
</evidence>